<organism evidence="1 3">
    <name type="scientific">Georgenia halophila</name>
    <dbReference type="NCBI Taxonomy" id="620889"/>
    <lineage>
        <taxon>Bacteria</taxon>
        <taxon>Bacillati</taxon>
        <taxon>Actinomycetota</taxon>
        <taxon>Actinomycetes</taxon>
        <taxon>Micrococcales</taxon>
        <taxon>Bogoriellaceae</taxon>
        <taxon>Georgenia</taxon>
    </lineage>
</organism>
<sequence>MKLCHIRVDLIAPVFATPGGKYALATDGAVVRNRIGEKGIAVRT</sequence>
<evidence type="ECO:0000313" key="2">
    <source>
        <dbReference type="EMBL" id="GAA4420064.1"/>
    </source>
</evidence>
<evidence type="ECO:0000313" key="1">
    <source>
        <dbReference type="EMBL" id="GAA4416473.1"/>
    </source>
</evidence>
<comment type="caution">
    <text evidence="1">The sequence shown here is derived from an EMBL/GenBank/DDBJ whole genome shotgun (WGS) entry which is preliminary data.</text>
</comment>
<gene>
    <name evidence="1" type="ORF">GCM10023169_03800</name>
    <name evidence="2" type="ORF">GCM10023169_11410</name>
</gene>
<name>A0ABP8KVA3_9MICO</name>
<proteinExistence type="predicted"/>
<dbReference type="EMBL" id="BAABGN010000002">
    <property type="protein sequence ID" value="GAA4416473.1"/>
    <property type="molecule type" value="Genomic_DNA"/>
</dbReference>
<reference evidence="3" key="2">
    <citation type="journal article" date="2019" name="Int. J. Syst. Evol. Microbiol.">
        <title>The Global Catalogue of Microorganisms (GCM) 10K type strain sequencing project: providing services to taxonomists for standard genome sequencing and annotation.</title>
        <authorList>
            <consortium name="The Broad Institute Genomics Platform"/>
            <consortium name="The Broad Institute Genome Sequencing Center for Infectious Disease"/>
            <person name="Wu L."/>
            <person name="Ma J."/>
        </authorList>
    </citation>
    <scope>NUCLEOTIDE SEQUENCE [LARGE SCALE GENOMIC DNA]</scope>
    <source>
        <strain evidence="3">JCM 17810</strain>
    </source>
</reference>
<dbReference type="EMBL" id="BAABGN010000004">
    <property type="protein sequence ID" value="GAA4420064.1"/>
    <property type="molecule type" value="Genomic_DNA"/>
</dbReference>
<accession>A0ABP8KVA3</accession>
<evidence type="ECO:0008006" key="4">
    <source>
        <dbReference type="Google" id="ProtNLM"/>
    </source>
</evidence>
<reference evidence="1" key="1">
    <citation type="journal article" date="2014" name="Int. J. Syst. Evol. Microbiol.">
        <title>Complete genome of a new Firmicutes species belonging to the dominant human colonic microbiota ('Ruminococcus bicirculans') reveals two chromosomes and a selective capacity to utilize plant glucans.</title>
        <authorList>
            <consortium name="NISC Comparative Sequencing Program"/>
            <person name="Wegmann U."/>
            <person name="Louis P."/>
            <person name="Goesmann A."/>
            <person name="Henrissat B."/>
            <person name="Duncan S.H."/>
            <person name="Flint H.J."/>
        </authorList>
    </citation>
    <scope>NUCLEOTIDE SEQUENCE</scope>
    <source>
        <strain evidence="1">JCM 17810</strain>
    </source>
</reference>
<dbReference type="Proteomes" id="UP001500622">
    <property type="component" value="Unassembled WGS sequence"/>
</dbReference>
<keyword evidence="3" id="KW-1185">Reference proteome</keyword>
<evidence type="ECO:0000313" key="3">
    <source>
        <dbReference type="Proteomes" id="UP001500622"/>
    </source>
</evidence>
<reference evidence="1" key="3">
    <citation type="submission" date="2023-12" db="EMBL/GenBank/DDBJ databases">
        <authorList>
            <person name="Sun Q."/>
            <person name="Inoue M."/>
        </authorList>
    </citation>
    <scope>NUCLEOTIDE SEQUENCE</scope>
    <source>
        <strain evidence="1">JCM 17810</strain>
    </source>
</reference>
<protein>
    <recommendedName>
        <fullName evidence="4">MBL fold metallo-hydrolase</fullName>
    </recommendedName>
</protein>